<name>A0A7J8J7W7_MOLMO</name>
<comment type="caution">
    <text evidence="3">The sequence shown here is derived from an EMBL/GenBank/DDBJ whole genome shotgun (WGS) entry which is preliminary data.</text>
</comment>
<feature type="compositionally biased region" description="Polar residues" evidence="1">
    <location>
        <begin position="158"/>
        <end position="170"/>
    </location>
</feature>
<evidence type="ECO:0000256" key="2">
    <source>
        <dbReference type="SAM" id="Phobius"/>
    </source>
</evidence>
<feature type="transmembrane region" description="Helical" evidence="2">
    <location>
        <begin position="84"/>
        <end position="103"/>
    </location>
</feature>
<feature type="compositionally biased region" description="Low complexity" evidence="1">
    <location>
        <begin position="136"/>
        <end position="147"/>
    </location>
</feature>
<accession>A0A7J8J7W7</accession>
<dbReference type="Proteomes" id="UP000550707">
    <property type="component" value="Unassembled WGS sequence"/>
</dbReference>
<gene>
    <name evidence="3" type="ORF">HJG59_009648</name>
</gene>
<keyword evidence="2" id="KW-1133">Transmembrane helix</keyword>
<evidence type="ECO:0000256" key="1">
    <source>
        <dbReference type="SAM" id="MobiDB-lite"/>
    </source>
</evidence>
<keyword evidence="4" id="KW-1185">Reference proteome</keyword>
<sequence length="180" mass="19985">MPSEGRCMREETRALRGARVRLIRCDASYVAENPVVGSHLSGSSNLGSYSVVPATPQPSCQASLRGFRVEGRRSLVKMWAHNRLVLFLLTICVMLLLCYYLGFREYPFWVRREATRSGMNKRPSAATQEPAFPHRSSLQASLSESPSIATDPARLPTESPSVPDFTSPNTDLPHHPALPF</sequence>
<proteinExistence type="predicted"/>
<feature type="region of interest" description="Disordered" evidence="1">
    <location>
        <begin position="120"/>
        <end position="180"/>
    </location>
</feature>
<protein>
    <submittedName>
        <fullName evidence="3">Uncharacterized protein</fullName>
    </submittedName>
</protein>
<dbReference type="InParanoid" id="A0A7J8J7W7"/>
<organism evidence="3 4">
    <name type="scientific">Molossus molossus</name>
    <name type="common">Pallas' mastiff bat</name>
    <name type="synonym">Vespertilio molossus</name>
    <dbReference type="NCBI Taxonomy" id="27622"/>
    <lineage>
        <taxon>Eukaryota</taxon>
        <taxon>Metazoa</taxon>
        <taxon>Chordata</taxon>
        <taxon>Craniata</taxon>
        <taxon>Vertebrata</taxon>
        <taxon>Euteleostomi</taxon>
        <taxon>Mammalia</taxon>
        <taxon>Eutheria</taxon>
        <taxon>Laurasiatheria</taxon>
        <taxon>Chiroptera</taxon>
        <taxon>Yangochiroptera</taxon>
        <taxon>Molossidae</taxon>
        <taxon>Molossus</taxon>
    </lineage>
</organism>
<evidence type="ECO:0000313" key="3">
    <source>
        <dbReference type="EMBL" id="KAF6492445.1"/>
    </source>
</evidence>
<keyword evidence="2" id="KW-0472">Membrane</keyword>
<reference evidence="3 4" key="1">
    <citation type="journal article" date="2020" name="Nature">
        <title>Six reference-quality genomes reveal evolution of bat adaptations.</title>
        <authorList>
            <person name="Jebb D."/>
            <person name="Huang Z."/>
            <person name="Pippel M."/>
            <person name="Hughes G.M."/>
            <person name="Lavrichenko K."/>
            <person name="Devanna P."/>
            <person name="Winkler S."/>
            <person name="Jermiin L.S."/>
            <person name="Skirmuntt E.C."/>
            <person name="Katzourakis A."/>
            <person name="Burkitt-Gray L."/>
            <person name="Ray D.A."/>
            <person name="Sullivan K.A.M."/>
            <person name="Roscito J.G."/>
            <person name="Kirilenko B.M."/>
            <person name="Davalos L.M."/>
            <person name="Corthals A.P."/>
            <person name="Power M.L."/>
            <person name="Jones G."/>
            <person name="Ransome R.D."/>
            <person name="Dechmann D.K.N."/>
            <person name="Locatelli A.G."/>
            <person name="Puechmaille S.J."/>
            <person name="Fedrigo O."/>
            <person name="Jarvis E.D."/>
            <person name="Hiller M."/>
            <person name="Vernes S.C."/>
            <person name="Myers E.W."/>
            <person name="Teeling E.C."/>
        </authorList>
    </citation>
    <scope>NUCLEOTIDE SEQUENCE [LARGE SCALE GENOMIC DNA]</scope>
    <source>
        <strain evidence="3">MMolMol1</strain>
        <tissue evidence="3">Muscle</tissue>
    </source>
</reference>
<dbReference type="AlphaFoldDB" id="A0A7J8J7W7"/>
<dbReference type="EMBL" id="JACASF010000002">
    <property type="protein sequence ID" value="KAF6492445.1"/>
    <property type="molecule type" value="Genomic_DNA"/>
</dbReference>
<keyword evidence="2" id="KW-0812">Transmembrane</keyword>
<evidence type="ECO:0000313" key="4">
    <source>
        <dbReference type="Proteomes" id="UP000550707"/>
    </source>
</evidence>